<dbReference type="KEGG" id="spsw:Sps_04835"/>
<sequence length="473" mass="51647">MKVNKLLLFFAATVLLSGCAEMSSFSQGGDEIESRRVEMEKQFSDFKISDDNFLELQDNSSYPNKFWALNIKTTYFKSVSIDEVLKSLGQKLNVSYFDKGDDSEQTRKIIFEGSVNNYLKYLADAYDVFIDVDKYKIVKRNYKTKVFKLYNSRYLKNESKYAFGSSIVDSKGGANGFSGEIAIGGAVDLWGEANEYLTSMKESNESFNYSIFRDFSQIVATGSKKELDRVELFVDNYNKLASTEIKISYKIISINQESLKALGADLQGGDSAFQINGSTSSGYGGLELGSVSVGAAVDGSTDTIGGSLTAQLVKSGARIMNEGVAVSLNGKPVPINAVNEVGYVSTITREPGSENEDAAETIETDTLETGMSFMIVPDVLNDGRVNITMGYSRKRLNQLVSFGAEGDSVQLPNISRNENINNLIVGVGKETVVAIFKEDLTSKADYTGLVGKSMSDSNSKSVTALIVRVDTKT</sequence>
<keyword evidence="3" id="KW-1185">Reference proteome</keyword>
<organism evidence="2 3">
    <name type="scientific">Shewanella psychrophila</name>
    <dbReference type="NCBI Taxonomy" id="225848"/>
    <lineage>
        <taxon>Bacteria</taxon>
        <taxon>Pseudomonadati</taxon>
        <taxon>Pseudomonadota</taxon>
        <taxon>Gammaproteobacteria</taxon>
        <taxon>Alteromonadales</taxon>
        <taxon>Shewanellaceae</taxon>
        <taxon>Shewanella</taxon>
    </lineage>
</organism>
<evidence type="ECO:0000256" key="1">
    <source>
        <dbReference type="SAM" id="SignalP"/>
    </source>
</evidence>
<evidence type="ECO:0000313" key="2">
    <source>
        <dbReference type="EMBL" id="AQS39917.1"/>
    </source>
</evidence>
<feature type="chain" id="PRO_5012458764" evidence="1">
    <location>
        <begin position="21"/>
        <end position="473"/>
    </location>
</feature>
<dbReference type="OrthoDB" id="5918481at2"/>
<dbReference type="RefSeq" id="WP_077754780.1">
    <property type="nucleotide sequence ID" value="NZ_CP014782.1"/>
</dbReference>
<dbReference type="AlphaFoldDB" id="A0A1S6HWH0"/>
<keyword evidence="1" id="KW-0732">Signal</keyword>
<evidence type="ECO:0000313" key="3">
    <source>
        <dbReference type="Proteomes" id="UP000189545"/>
    </source>
</evidence>
<proteinExistence type="predicted"/>
<feature type="signal peptide" evidence="1">
    <location>
        <begin position="1"/>
        <end position="20"/>
    </location>
</feature>
<reference evidence="2 3" key="1">
    <citation type="submission" date="2016-03" db="EMBL/GenBank/DDBJ databases">
        <title>Complete genome sequence of Shewanella psychrophila WP2, a deep sea bacterium isolated from west Pacific sediment.</title>
        <authorList>
            <person name="Xu G."/>
            <person name="Jian H."/>
        </authorList>
    </citation>
    <scope>NUCLEOTIDE SEQUENCE [LARGE SCALE GENOMIC DNA]</scope>
    <source>
        <strain evidence="2 3">WP2</strain>
    </source>
</reference>
<name>A0A1S6HWH0_9GAMM</name>
<dbReference type="EMBL" id="CP014782">
    <property type="protein sequence ID" value="AQS39917.1"/>
    <property type="molecule type" value="Genomic_DNA"/>
</dbReference>
<protein>
    <submittedName>
        <fullName evidence="2">Bacterial type II and III secretion system protein</fullName>
    </submittedName>
</protein>
<gene>
    <name evidence="2" type="ORF">Sps_04835</name>
</gene>
<dbReference type="STRING" id="225848.Sps_04835"/>
<dbReference type="Proteomes" id="UP000189545">
    <property type="component" value="Chromosome"/>
</dbReference>
<dbReference type="PROSITE" id="PS51257">
    <property type="entry name" value="PROKAR_LIPOPROTEIN"/>
    <property type="match status" value="1"/>
</dbReference>
<accession>A0A1S6HWH0</accession>